<evidence type="ECO:0000313" key="1">
    <source>
        <dbReference type="EMBL" id="OKY95893.1"/>
    </source>
</evidence>
<dbReference type="EMBL" id="MNQH01000003">
    <property type="protein sequence ID" value="OKY95893.1"/>
    <property type="molecule type" value="Genomic_DNA"/>
</dbReference>
<accession>A0A1Q6FAL7</accession>
<organism evidence="1 2">
    <name type="scientific">Alistipes putredinis</name>
    <dbReference type="NCBI Taxonomy" id="28117"/>
    <lineage>
        <taxon>Bacteria</taxon>
        <taxon>Pseudomonadati</taxon>
        <taxon>Bacteroidota</taxon>
        <taxon>Bacteroidia</taxon>
        <taxon>Bacteroidales</taxon>
        <taxon>Rikenellaceae</taxon>
        <taxon>Alistipes</taxon>
    </lineage>
</organism>
<reference evidence="1 2" key="1">
    <citation type="journal article" date="2016" name="Nat. Biotechnol.">
        <title>Measurement of bacterial replication rates in microbial communities.</title>
        <authorList>
            <person name="Brown C.T."/>
            <person name="Olm M.R."/>
            <person name="Thomas B.C."/>
            <person name="Banfield J.F."/>
        </authorList>
    </citation>
    <scope>NUCLEOTIDE SEQUENCE [LARGE SCALE GENOMIC DNA]</scope>
    <source>
        <strain evidence="1">CAG:67_53_122</strain>
    </source>
</reference>
<proteinExistence type="predicted"/>
<sequence>MFAALAAFATLFAGCSDDENKTDGVGDNNGTGGDPVESEYKVTFSDTSYYSSVATFEAITENAKSQSFMAVVFETAFLEQQIPGITDNDIAKGVINYYKAEYMSQGVTVADIYNVITLQGQLHGSVTPLELDVPGLSAGTSYSVVVAGINENLEIVANGIVAEFTTKTLPGLEEENCTFEWTVEPKSTSVTMSFTPSDKEVPYFFYALTAEEYSSECQNDPAILKELLPSFIANLAKAYQMSVSEFMEKQRMTGDLEEFTLTGLLPKTGYVVFVCGMDEYGRPTTDVSVKDFETLEYVASDATVESVDVRLYDGEEASSIDPTTYKPDDYGGAYFLRYVPQFSEECAEVWNMLVTDVDFSGESDDVVLSYIMSMGFDANTSMMDIVKLPEGLMVYAYIVAQNEAGEYGNIYRCEPFEVSKANLSPVEELFPESNSKSGISSVAFSSVGKMCPKTVNSMKIVSVL</sequence>
<name>A0A1Q6FAL7_9BACT</name>
<dbReference type="InterPro" id="IPR036116">
    <property type="entry name" value="FN3_sf"/>
</dbReference>
<dbReference type="Proteomes" id="UP000187417">
    <property type="component" value="Unassembled WGS sequence"/>
</dbReference>
<dbReference type="SUPFAM" id="SSF49265">
    <property type="entry name" value="Fibronectin type III"/>
    <property type="match status" value="1"/>
</dbReference>
<gene>
    <name evidence="1" type="ORF">BHV66_02765</name>
</gene>
<comment type="caution">
    <text evidence="1">The sequence shown here is derived from an EMBL/GenBank/DDBJ whole genome shotgun (WGS) entry which is preliminary data.</text>
</comment>
<protein>
    <submittedName>
        <fullName evidence="1">Uncharacterized protein</fullName>
    </submittedName>
</protein>
<evidence type="ECO:0000313" key="2">
    <source>
        <dbReference type="Proteomes" id="UP000187417"/>
    </source>
</evidence>
<dbReference type="AlphaFoldDB" id="A0A1Q6FAL7"/>